<dbReference type="SUPFAM" id="SSF48317">
    <property type="entry name" value="Acid phosphatase/Vanadium-dependent haloperoxidase"/>
    <property type="match status" value="1"/>
</dbReference>
<gene>
    <name evidence="7" type="ORF">US52_C0034G0005</name>
</gene>
<evidence type="ECO:0000313" key="7">
    <source>
        <dbReference type="EMBL" id="KKQ35149.1"/>
    </source>
</evidence>
<proteinExistence type="predicted"/>
<evidence type="ECO:0000256" key="1">
    <source>
        <dbReference type="ARBA" id="ARBA00004141"/>
    </source>
</evidence>
<feature type="transmembrane region" description="Helical" evidence="5">
    <location>
        <begin position="12"/>
        <end position="31"/>
    </location>
</feature>
<feature type="transmembrane region" description="Helical" evidence="5">
    <location>
        <begin position="130"/>
        <end position="150"/>
    </location>
</feature>
<dbReference type="InterPro" id="IPR052185">
    <property type="entry name" value="IPC_Synthase-Related"/>
</dbReference>
<dbReference type="Proteomes" id="UP000034852">
    <property type="component" value="Unassembled WGS sequence"/>
</dbReference>
<organism evidence="7 8">
    <name type="scientific">candidate division WS6 bacterium GW2011_GWA2_37_6</name>
    <dbReference type="NCBI Taxonomy" id="1619087"/>
    <lineage>
        <taxon>Bacteria</taxon>
        <taxon>Candidatus Dojkabacteria</taxon>
    </lineage>
</organism>
<keyword evidence="2 5" id="KW-0812">Transmembrane</keyword>
<dbReference type="PANTHER" id="PTHR31310:SF7">
    <property type="entry name" value="PA-PHOSPHATASE RELATED-FAMILY PROTEIN DDB_G0268928"/>
    <property type="match status" value="1"/>
</dbReference>
<dbReference type="EMBL" id="LBTH01000034">
    <property type="protein sequence ID" value="KKQ35149.1"/>
    <property type="molecule type" value="Genomic_DNA"/>
</dbReference>
<protein>
    <submittedName>
        <fullName evidence="7">Phosphoesterase PA-phosphatase related protein</fullName>
    </submittedName>
</protein>
<name>A0A0G0JEH4_9BACT</name>
<evidence type="ECO:0000259" key="6">
    <source>
        <dbReference type="Pfam" id="PF14378"/>
    </source>
</evidence>
<feature type="domain" description="Inositolphosphotransferase Aur1/Ipt1" evidence="6">
    <location>
        <begin position="43"/>
        <end position="190"/>
    </location>
</feature>
<reference evidence="7 8" key="1">
    <citation type="journal article" date="2015" name="Nature">
        <title>rRNA introns, odd ribosomes, and small enigmatic genomes across a large radiation of phyla.</title>
        <authorList>
            <person name="Brown C.T."/>
            <person name="Hug L.A."/>
            <person name="Thomas B.C."/>
            <person name="Sharon I."/>
            <person name="Castelle C.J."/>
            <person name="Singh A."/>
            <person name="Wilkins M.J."/>
            <person name="Williams K.H."/>
            <person name="Banfield J.F."/>
        </authorList>
    </citation>
    <scope>NUCLEOTIDE SEQUENCE [LARGE SCALE GENOMIC DNA]</scope>
</reference>
<feature type="transmembrane region" description="Helical" evidence="5">
    <location>
        <begin position="177"/>
        <end position="197"/>
    </location>
</feature>
<feature type="transmembrane region" description="Helical" evidence="5">
    <location>
        <begin position="83"/>
        <end position="101"/>
    </location>
</feature>
<evidence type="ECO:0000256" key="3">
    <source>
        <dbReference type="ARBA" id="ARBA00022989"/>
    </source>
</evidence>
<dbReference type="GO" id="GO:0016020">
    <property type="term" value="C:membrane"/>
    <property type="evidence" value="ECO:0007669"/>
    <property type="project" value="UniProtKB-SubCell"/>
</dbReference>
<dbReference type="InterPro" id="IPR036938">
    <property type="entry name" value="PAP2/HPO_sf"/>
</dbReference>
<keyword evidence="3 5" id="KW-1133">Transmembrane helix</keyword>
<dbReference type="Gene3D" id="1.20.144.10">
    <property type="entry name" value="Phosphatidic acid phosphatase type 2/haloperoxidase"/>
    <property type="match status" value="1"/>
</dbReference>
<keyword evidence="4 5" id="KW-0472">Membrane</keyword>
<dbReference type="Pfam" id="PF14378">
    <property type="entry name" value="PAP2_3"/>
    <property type="match status" value="1"/>
</dbReference>
<evidence type="ECO:0000256" key="4">
    <source>
        <dbReference type="ARBA" id="ARBA00023136"/>
    </source>
</evidence>
<dbReference type="AlphaFoldDB" id="A0A0G0JEH4"/>
<evidence type="ECO:0000256" key="2">
    <source>
        <dbReference type="ARBA" id="ARBA00022692"/>
    </source>
</evidence>
<feature type="transmembrane region" description="Helical" evidence="5">
    <location>
        <begin position="52"/>
        <end position="71"/>
    </location>
</feature>
<dbReference type="PANTHER" id="PTHR31310">
    <property type="match status" value="1"/>
</dbReference>
<sequence>MDYFDDTLKTNILLSLIGISMNTTMPIINRIELYYHIHQLDTRFDKKIPVKVYFVIPYLAYFPYLFGGWTYLGLSKSDNFMEFVFSMGVMGLITGLVNLIFPTRAPRAYIYGKNVFSRLIKWHYSLNRPLTAFPSLHVAHAICLTIFFVMEVPELTAFWIALPVLIALSTLFTKEHYVLDVVGGIVLGLAVPVVFLAL</sequence>
<evidence type="ECO:0000313" key="8">
    <source>
        <dbReference type="Proteomes" id="UP000034852"/>
    </source>
</evidence>
<evidence type="ECO:0000256" key="5">
    <source>
        <dbReference type="SAM" id="Phobius"/>
    </source>
</evidence>
<dbReference type="InterPro" id="IPR026841">
    <property type="entry name" value="Aur1/Ipt1"/>
</dbReference>
<comment type="caution">
    <text evidence="7">The sequence shown here is derived from an EMBL/GenBank/DDBJ whole genome shotgun (WGS) entry which is preliminary data.</text>
</comment>
<feature type="transmembrane region" description="Helical" evidence="5">
    <location>
        <begin position="156"/>
        <end position="172"/>
    </location>
</feature>
<accession>A0A0G0JEH4</accession>
<comment type="subcellular location">
    <subcellularLocation>
        <location evidence="1">Membrane</location>
        <topology evidence="1">Multi-pass membrane protein</topology>
    </subcellularLocation>
</comment>